<evidence type="ECO:0000313" key="8">
    <source>
        <dbReference type="EMBL" id="EGT37976.1"/>
    </source>
</evidence>
<dbReference type="Proteomes" id="UP000008068">
    <property type="component" value="Unassembled WGS sequence"/>
</dbReference>
<keyword evidence="5" id="KW-0175">Coiled coil</keyword>
<dbReference type="OMA" id="DWMREMV"/>
<dbReference type="InterPro" id="IPR001841">
    <property type="entry name" value="Znf_RING"/>
</dbReference>
<evidence type="ECO:0000256" key="5">
    <source>
        <dbReference type="SAM" id="Coils"/>
    </source>
</evidence>
<dbReference type="PANTHER" id="PTHR22791:SF35">
    <property type="entry name" value="RING-TYPE DOMAIN-CONTAINING PROTEIN"/>
    <property type="match status" value="1"/>
</dbReference>
<dbReference type="OrthoDB" id="8936585at2759"/>
<sequence length="675" mass="77688">MSESAEAISNADTNANSSDAANAKLPDVEFGDRLEESSKTEKTAGDIIRETADNVQSCRVCYDEYHTSRNQARVLGCGHTFCTRCVISCSTPKGQSVPQTGIKCPECRKISEQAPATVPVNFQLMQILAALSLVKEPQSLEQDLDVLQYENFDRLGAHIPTNELATLSQFEFEEHLKAVFNAIRVSWRRDRSNVNQSSQARYEIELRKLDDLEAKLQRHFKTLESLKANRPDNEAYDPFQWYMAGRENRRSNHDIDWMREMVVYRPPGNSPVLRDPSTPNSGPGENQNPELSLAQDVDAVLEREEAARAEADPLRNLNLMRETILRRERENAQERELAIRNERLMRQLINEEDATFYERLQMLGLPHLTPLEREQRDRRNREIELQRRALALNRQRESNRRVANGLPPILDYDDITLEEVDNHSEASDDSSVVEVVVLPRPPEPKMTIGEAITIYRLVEVFSPRSLRIDADSFVLPNNHPNLDSLYRELLPLNATILNDLREPHLVDIRRYCQSNNIDCDRLLRSLRQHTVRFAPTLVETPRLTERRRRNRPILSDNYNAQLTVIRTRAKEALEGKRPERPIDDDEAELTVRLIVNLATSMGVRNKLDDIICPQHRAQNEEKDMFIQRTNSSTRQEMLFCTACRCEVPVGSKQVHTKGKRHVANIANRSQSRRQQ</sequence>
<feature type="compositionally biased region" description="Basic and acidic residues" evidence="6">
    <location>
        <begin position="26"/>
        <end position="45"/>
    </location>
</feature>
<dbReference type="GO" id="GO:0061630">
    <property type="term" value="F:ubiquitin protein ligase activity"/>
    <property type="evidence" value="ECO:0007669"/>
    <property type="project" value="TreeGrafter"/>
</dbReference>
<evidence type="ECO:0000313" key="9">
    <source>
        <dbReference type="Proteomes" id="UP000008068"/>
    </source>
</evidence>
<evidence type="ECO:0000259" key="7">
    <source>
        <dbReference type="PROSITE" id="PS50089"/>
    </source>
</evidence>
<dbReference type="SMART" id="SM00184">
    <property type="entry name" value="RING"/>
    <property type="match status" value="1"/>
</dbReference>
<keyword evidence="3" id="KW-0862">Zinc</keyword>
<dbReference type="PROSITE" id="PS50089">
    <property type="entry name" value="ZF_RING_2"/>
    <property type="match status" value="1"/>
</dbReference>
<keyword evidence="1" id="KW-0479">Metal-binding</keyword>
<dbReference type="AlphaFoldDB" id="G0NUX5"/>
<keyword evidence="9" id="KW-1185">Reference proteome</keyword>
<dbReference type="EMBL" id="GL379952">
    <property type="protein sequence ID" value="EGT37976.1"/>
    <property type="molecule type" value="Genomic_DNA"/>
</dbReference>
<evidence type="ECO:0000256" key="6">
    <source>
        <dbReference type="SAM" id="MobiDB-lite"/>
    </source>
</evidence>
<evidence type="ECO:0000256" key="1">
    <source>
        <dbReference type="ARBA" id="ARBA00022723"/>
    </source>
</evidence>
<dbReference type="STRING" id="135651.G0NUX5"/>
<dbReference type="SUPFAM" id="SSF57850">
    <property type="entry name" value="RING/U-box"/>
    <property type="match status" value="1"/>
</dbReference>
<evidence type="ECO:0000256" key="3">
    <source>
        <dbReference type="ARBA" id="ARBA00022833"/>
    </source>
</evidence>
<dbReference type="InterPro" id="IPR051435">
    <property type="entry name" value="RING_finger_E3_ubiq-ligases"/>
</dbReference>
<protein>
    <recommendedName>
        <fullName evidence="7">RING-type domain-containing protein</fullName>
    </recommendedName>
</protein>
<feature type="domain" description="RING-type" evidence="7">
    <location>
        <begin position="58"/>
        <end position="108"/>
    </location>
</feature>
<dbReference type="InterPro" id="IPR027370">
    <property type="entry name" value="Znf-RING_euk"/>
</dbReference>
<reference evidence="9" key="1">
    <citation type="submission" date="2011-07" db="EMBL/GenBank/DDBJ databases">
        <authorList>
            <consortium name="Caenorhabditis brenneri Sequencing and Analysis Consortium"/>
            <person name="Wilson R.K."/>
        </authorList>
    </citation>
    <scope>NUCLEOTIDE SEQUENCE [LARGE SCALE GENOMIC DNA]</scope>
    <source>
        <strain evidence="9">PB2801</strain>
    </source>
</reference>
<dbReference type="PANTHER" id="PTHR22791">
    <property type="entry name" value="RING-TYPE DOMAIN-CONTAINING PROTEIN"/>
    <property type="match status" value="1"/>
</dbReference>
<feature type="region of interest" description="Disordered" evidence="6">
    <location>
        <begin position="266"/>
        <end position="290"/>
    </location>
</feature>
<accession>G0NUX5</accession>
<evidence type="ECO:0000256" key="4">
    <source>
        <dbReference type="PROSITE-ProRule" id="PRU00175"/>
    </source>
</evidence>
<dbReference type="HOGENOM" id="CLU_417520_0_0_1"/>
<feature type="coiled-coil region" evidence="5">
    <location>
        <begin position="195"/>
        <end position="229"/>
    </location>
</feature>
<keyword evidence="2 4" id="KW-0863">Zinc-finger</keyword>
<dbReference type="eggNOG" id="KOG2177">
    <property type="taxonomic scope" value="Eukaryota"/>
</dbReference>
<organism evidence="9">
    <name type="scientific">Caenorhabditis brenneri</name>
    <name type="common">Nematode worm</name>
    <dbReference type="NCBI Taxonomy" id="135651"/>
    <lineage>
        <taxon>Eukaryota</taxon>
        <taxon>Metazoa</taxon>
        <taxon>Ecdysozoa</taxon>
        <taxon>Nematoda</taxon>
        <taxon>Chromadorea</taxon>
        <taxon>Rhabditida</taxon>
        <taxon>Rhabditina</taxon>
        <taxon>Rhabditomorpha</taxon>
        <taxon>Rhabditoidea</taxon>
        <taxon>Rhabditidae</taxon>
        <taxon>Peloderinae</taxon>
        <taxon>Caenorhabditis</taxon>
    </lineage>
</organism>
<proteinExistence type="predicted"/>
<dbReference type="InterPro" id="IPR017907">
    <property type="entry name" value="Znf_RING_CS"/>
</dbReference>
<feature type="compositionally biased region" description="Low complexity" evidence="6">
    <location>
        <begin position="7"/>
        <end position="23"/>
    </location>
</feature>
<feature type="region of interest" description="Disordered" evidence="6">
    <location>
        <begin position="1"/>
        <end position="45"/>
    </location>
</feature>
<dbReference type="Gene3D" id="3.30.40.10">
    <property type="entry name" value="Zinc/RING finger domain, C3HC4 (zinc finger)"/>
    <property type="match status" value="1"/>
</dbReference>
<dbReference type="InterPro" id="IPR013083">
    <property type="entry name" value="Znf_RING/FYVE/PHD"/>
</dbReference>
<gene>
    <name evidence="8" type="ORF">CAEBREN_18583</name>
</gene>
<dbReference type="GO" id="GO:0008270">
    <property type="term" value="F:zinc ion binding"/>
    <property type="evidence" value="ECO:0007669"/>
    <property type="project" value="UniProtKB-KW"/>
</dbReference>
<name>G0NUX5_CAEBE</name>
<evidence type="ECO:0000256" key="2">
    <source>
        <dbReference type="ARBA" id="ARBA00022771"/>
    </source>
</evidence>
<dbReference type="Pfam" id="PF13445">
    <property type="entry name" value="zf-RING_UBOX"/>
    <property type="match status" value="1"/>
</dbReference>
<dbReference type="PROSITE" id="PS00518">
    <property type="entry name" value="ZF_RING_1"/>
    <property type="match status" value="1"/>
</dbReference>
<feature type="compositionally biased region" description="Polar residues" evidence="6">
    <location>
        <begin position="277"/>
        <end position="290"/>
    </location>
</feature>
<dbReference type="GO" id="GO:0016567">
    <property type="term" value="P:protein ubiquitination"/>
    <property type="evidence" value="ECO:0007669"/>
    <property type="project" value="TreeGrafter"/>
</dbReference>
<dbReference type="InParanoid" id="G0NUX5"/>
<dbReference type="FunCoup" id="G0NUX5">
    <property type="interactions" value="1056"/>
</dbReference>